<keyword evidence="3" id="KW-0547">Nucleotide-binding</keyword>
<evidence type="ECO:0000256" key="8">
    <source>
        <dbReference type="ARBA" id="ARBA00047984"/>
    </source>
</evidence>
<keyword evidence="6" id="KW-0067">ATP-binding</keyword>
<dbReference type="InterPro" id="IPR050699">
    <property type="entry name" value="RNA-DNA_Helicase"/>
</dbReference>
<dbReference type="SMART" id="SM01142">
    <property type="entry name" value="DSHCT"/>
    <property type="match status" value="1"/>
</dbReference>
<feature type="region of interest" description="Disordered" evidence="9">
    <location>
        <begin position="498"/>
        <end position="523"/>
    </location>
</feature>
<dbReference type="SMART" id="SM00490">
    <property type="entry name" value="HELICc"/>
    <property type="match status" value="1"/>
</dbReference>
<dbReference type="GO" id="GO:0003723">
    <property type="term" value="F:RNA binding"/>
    <property type="evidence" value="ECO:0007669"/>
    <property type="project" value="UniProtKB-KW"/>
</dbReference>
<dbReference type="InterPro" id="IPR014001">
    <property type="entry name" value="Helicase_ATP-bd"/>
</dbReference>
<dbReference type="SMART" id="SM00487">
    <property type="entry name" value="DEXDc"/>
    <property type="match status" value="1"/>
</dbReference>
<feature type="domain" description="Helicase C-terminal" evidence="11">
    <location>
        <begin position="526"/>
        <end position="733"/>
    </location>
</feature>
<evidence type="ECO:0000256" key="1">
    <source>
        <dbReference type="ARBA" id="ARBA00004496"/>
    </source>
</evidence>
<dbReference type="FunFam" id="3.40.50.300:FF:000354">
    <property type="entry name" value="ATP-dependent RNA helicase SKI2"/>
    <property type="match status" value="1"/>
</dbReference>
<dbReference type="Proteomes" id="UP000887575">
    <property type="component" value="Unassembled WGS sequence"/>
</dbReference>
<comment type="catalytic activity">
    <reaction evidence="8">
        <text>ATP + H2O = ADP + phosphate + H(+)</text>
        <dbReference type="Rhea" id="RHEA:13065"/>
        <dbReference type="ChEBI" id="CHEBI:15377"/>
        <dbReference type="ChEBI" id="CHEBI:15378"/>
        <dbReference type="ChEBI" id="CHEBI:30616"/>
        <dbReference type="ChEBI" id="CHEBI:43474"/>
        <dbReference type="ChEBI" id="CHEBI:456216"/>
        <dbReference type="EC" id="3.6.4.13"/>
    </reaction>
</comment>
<dbReference type="GO" id="GO:0003724">
    <property type="term" value="F:RNA helicase activity"/>
    <property type="evidence" value="ECO:0007669"/>
    <property type="project" value="UniProtKB-EC"/>
</dbReference>
<reference evidence="13" key="1">
    <citation type="submission" date="2024-02" db="UniProtKB">
        <authorList>
            <consortium name="WormBaseParasite"/>
        </authorList>
    </citation>
    <scope>IDENTIFICATION</scope>
</reference>
<dbReference type="CDD" id="cd18795">
    <property type="entry name" value="SF2_C_Ski2"/>
    <property type="match status" value="1"/>
</dbReference>
<proteinExistence type="predicted"/>
<evidence type="ECO:0000256" key="6">
    <source>
        <dbReference type="ARBA" id="ARBA00022840"/>
    </source>
</evidence>
<evidence type="ECO:0000313" key="13">
    <source>
        <dbReference type="WBParaSite" id="MBELARI_LOCUS6457"/>
    </source>
</evidence>
<dbReference type="PANTHER" id="PTHR12131">
    <property type="entry name" value="ATP-DEPENDENT RNA AND DNA HELICASE"/>
    <property type="match status" value="1"/>
</dbReference>
<dbReference type="InterPro" id="IPR027417">
    <property type="entry name" value="P-loop_NTPase"/>
</dbReference>
<dbReference type="Pfam" id="PF17911">
    <property type="entry name" value="Ski2_N"/>
    <property type="match status" value="1"/>
</dbReference>
<dbReference type="Pfam" id="PF08148">
    <property type="entry name" value="DSHCT"/>
    <property type="match status" value="1"/>
</dbReference>
<evidence type="ECO:0000256" key="9">
    <source>
        <dbReference type="SAM" id="MobiDB-lite"/>
    </source>
</evidence>
<evidence type="ECO:0000259" key="10">
    <source>
        <dbReference type="PROSITE" id="PS51192"/>
    </source>
</evidence>
<evidence type="ECO:0000313" key="12">
    <source>
        <dbReference type="Proteomes" id="UP000887575"/>
    </source>
</evidence>
<sequence length="1235" mass="140015">MAEEESLEQLSERTFRTSAIQLLCESLPEYNVRHTIKKGISELSPPAENFWDKLHDELFSLCPATTFLKPVLNSSGKVEEIVECRRCGDELASSSTNMSLQRIPFLGSTTIKGSSSNVPFFPGGFDEELSRLWTLTATTLSSVDEEQYLNFENLLHHVPGFEHDTYLGSKTETTETNVKKPPEINLESVDIFDLLDYVGGAAPIFTPPSKEETTVAVKVPTQTTDATQETSEDIDSLLENQLKERQTIVGPKDSKEFHYARRIDTSADIPEYKEIFPHMAKQYPFALDPFQQAAVCSMERGESVFVAAHTSAGKTVVAEYAISLCKLHKTRAIYTSPIKALSNQKFRDFKLIFEEVGLITGDIQLFPEAFCLIMTTEILRSMLYNGSEIIRELEWVIFDEVHYINDAERGHVWEEVLIMLPAHVKIVMLSATVPNAAEFADWVGRIKNRRIDVVYTAKRPVPLEHHLYTGQDGKTRHNMFLVVDKEGQFQKGSYAKARESKEFKKTGQNAARGGKNPGFQPGNNRNDQNVYINLVEHLRSKDQLPAVCFVFSRRRCDDNAQLLLSADLTTALEKNHIKHFFSQCIQRLKGTDKELPQVMFLKELCTRGVGVHHSGILPILKEVVELLFQKGYVKVLFATETFAMGVNMPARSVVFDSLQKHDGTELRLLTAGEYVQMAGRAGRRGLDATGNVVVLQKGQCVMDFEDIHKVILGKQANLESKFRVTYTMLLNLLRVEQLKIEDMLQRSYVESGSLRGALKLKQTLELQRQLLEAMHPPTCTVCFPELGDMGLQSYIDLLITYIERQNSLWNVLYTEDAVNKLLIPGRIVIVHLPCFAEPRAAILLSEKANMLKVVLPVAKNLPDDAKCDQQQAFGNRIRSFVTHGIDGHLKWNFDASQMIMSYNIAIDSLVAITRQTIKKMNAADLLNEALRYAQPRFRNNKLSEDTEKVLTTFAKIDETLSNEDLLLAGKDFKITRLENHEEVSRWLSLREHLLEATSRNSAIHCVHIESHLGFVLERLYLVALIRDLEAKLAPDSLALSKEYHDRLKMLKTLGYVDEHDLVTFKGRVACEIHHQELLVTELVLDGKLHKRKPAEVAALLSTTTCQFKSQEEIRFTPNSIFDQLYQDVFSTEQRIKNIARENKIQLFEIGDEIRFDLMEVVYLWAQGESFSTIMQKTDCQEGIIVRCIQRLGEVCKDVRNAARIVGDPALFEKMEQVSSAIKRDIVFAASLYTSV</sequence>
<evidence type="ECO:0000259" key="11">
    <source>
        <dbReference type="PROSITE" id="PS51194"/>
    </source>
</evidence>
<name>A0AAF3FIJ8_9BILA</name>
<evidence type="ECO:0000256" key="3">
    <source>
        <dbReference type="ARBA" id="ARBA00022741"/>
    </source>
</evidence>
<feature type="domain" description="Helicase ATP-binding" evidence="10">
    <location>
        <begin position="295"/>
        <end position="451"/>
    </location>
</feature>
<dbReference type="FunFam" id="3.40.50.300:FF:000447">
    <property type="entry name" value="helicase SKI2W isoform X2"/>
    <property type="match status" value="1"/>
</dbReference>
<dbReference type="GO" id="GO:0016787">
    <property type="term" value="F:hydrolase activity"/>
    <property type="evidence" value="ECO:0007669"/>
    <property type="project" value="UniProtKB-KW"/>
</dbReference>
<dbReference type="Gene3D" id="3.40.50.300">
    <property type="entry name" value="P-loop containing nucleotide triphosphate hydrolases"/>
    <property type="match status" value="2"/>
</dbReference>
<dbReference type="AlphaFoldDB" id="A0AAF3FIJ8"/>
<dbReference type="GO" id="GO:0055087">
    <property type="term" value="C:Ski complex"/>
    <property type="evidence" value="ECO:0007669"/>
    <property type="project" value="TreeGrafter"/>
</dbReference>
<dbReference type="Gene3D" id="1.10.3380.30">
    <property type="match status" value="2"/>
</dbReference>
<dbReference type="PANTHER" id="PTHR12131:SF1">
    <property type="entry name" value="ATP-DEPENDENT RNA HELICASE SUPV3L1, MITOCHONDRIAL-RELATED"/>
    <property type="match status" value="1"/>
</dbReference>
<dbReference type="GO" id="GO:0005524">
    <property type="term" value="F:ATP binding"/>
    <property type="evidence" value="ECO:0007669"/>
    <property type="project" value="UniProtKB-KW"/>
</dbReference>
<evidence type="ECO:0000256" key="7">
    <source>
        <dbReference type="ARBA" id="ARBA00022884"/>
    </source>
</evidence>
<dbReference type="WBParaSite" id="MBELARI_LOCUS6457">
    <property type="protein sequence ID" value="MBELARI_LOCUS6457"/>
    <property type="gene ID" value="MBELARI_LOCUS6457"/>
</dbReference>
<dbReference type="InterPro" id="IPR040801">
    <property type="entry name" value="Ski2_N"/>
</dbReference>
<keyword evidence="2" id="KW-0963">Cytoplasm</keyword>
<dbReference type="SUPFAM" id="SSF52540">
    <property type="entry name" value="P-loop containing nucleoside triphosphate hydrolases"/>
    <property type="match status" value="1"/>
</dbReference>
<dbReference type="InterPro" id="IPR001650">
    <property type="entry name" value="Helicase_C-like"/>
</dbReference>
<keyword evidence="5" id="KW-0347">Helicase</keyword>
<comment type="subcellular location">
    <subcellularLocation>
        <location evidence="1">Cytoplasm</location>
    </subcellularLocation>
</comment>
<keyword evidence="7" id="KW-0694">RNA-binding</keyword>
<dbReference type="PIRSF" id="PIRSF005198">
    <property type="entry name" value="Antiviral_helicase_SKI2"/>
    <property type="match status" value="1"/>
</dbReference>
<organism evidence="12 13">
    <name type="scientific">Mesorhabditis belari</name>
    <dbReference type="NCBI Taxonomy" id="2138241"/>
    <lineage>
        <taxon>Eukaryota</taxon>
        <taxon>Metazoa</taxon>
        <taxon>Ecdysozoa</taxon>
        <taxon>Nematoda</taxon>
        <taxon>Chromadorea</taxon>
        <taxon>Rhabditida</taxon>
        <taxon>Rhabditina</taxon>
        <taxon>Rhabditomorpha</taxon>
        <taxon>Rhabditoidea</taxon>
        <taxon>Rhabditidae</taxon>
        <taxon>Mesorhabditinae</taxon>
        <taxon>Mesorhabditis</taxon>
    </lineage>
</organism>
<dbReference type="Pfam" id="PF00271">
    <property type="entry name" value="Helicase_C"/>
    <property type="match status" value="1"/>
</dbReference>
<dbReference type="GO" id="GO:0070478">
    <property type="term" value="P:nuclear-transcribed mRNA catabolic process, 3'-5' exonucleolytic nonsense-mediated decay"/>
    <property type="evidence" value="ECO:0007669"/>
    <property type="project" value="TreeGrafter"/>
</dbReference>
<evidence type="ECO:0000256" key="5">
    <source>
        <dbReference type="ARBA" id="ARBA00022806"/>
    </source>
</evidence>
<accession>A0AAF3FIJ8</accession>
<dbReference type="InterPro" id="IPR016438">
    <property type="entry name" value="SKI2-like"/>
</dbReference>
<dbReference type="InterPro" id="IPR012961">
    <property type="entry name" value="Ski2/MTR4_C"/>
</dbReference>
<dbReference type="InterPro" id="IPR011545">
    <property type="entry name" value="DEAD/DEAH_box_helicase_dom"/>
</dbReference>
<dbReference type="Pfam" id="PF00270">
    <property type="entry name" value="DEAD"/>
    <property type="match status" value="1"/>
</dbReference>
<keyword evidence="12" id="KW-1185">Reference proteome</keyword>
<dbReference type="PROSITE" id="PS51192">
    <property type="entry name" value="HELICASE_ATP_BIND_1"/>
    <property type="match status" value="1"/>
</dbReference>
<evidence type="ECO:0000256" key="2">
    <source>
        <dbReference type="ARBA" id="ARBA00022490"/>
    </source>
</evidence>
<evidence type="ECO:0000256" key="4">
    <source>
        <dbReference type="ARBA" id="ARBA00022801"/>
    </source>
</evidence>
<dbReference type="PROSITE" id="PS51194">
    <property type="entry name" value="HELICASE_CTER"/>
    <property type="match status" value="1"/>
</dbReference>
<protein>
    <submittedName>
        <fullName evidence="13">Helicase SKI2W</fullName>
    </submittedName>
</protein>
<keyword evidence="4" id="KW-0378">Hydrolase</keyword>